<dbReference type="STRING" id="9258.ENSOANP00000032980"/>
<feature type="compositionally biased region" description="Basic and acidic residues" evidence="6">
    <location>
        <begin position="1019"/>
        <end position="1030"/>
    </location>
</feature>
<dbReference type="InParanoid" id="K7EHH3"/>
<dbReference type="InterPro" id="IPR055251">
    <property type="entry name" value="SOS1_NGEF_PH"/>
</dbReference>
<evidence type="ECO:0000256" key="6">
    <source>
        <dbReference type="SAM" id="MobiDB-lite"/>
    </source>
</evidence>
<keyword evidence="2 5" id="KW-0728">SH3 domain</keyword>
<dbReference type="GO" id="GO:0005085">
    <property type="term" value="F:guanyl-nucleotide exchange factor activity"/>
    <property type="evidence" value="ECO:0007669"/>
    <property type="project" value="UniProtKB-KW"/>
</dbReference>
<evidence type="ECO:0000256" key="1">
    <source>
        <dbReference type="ARBA" id="ARBA00004496"/>
    </source>
</evidence>
<dbReference type="Pfam" id="PF22697">
    <property type="entry name" value="SOS1_NGEF_PH"/>
    <property type="match status" value="1"/>
</dbReference>
<keyword evidence="11" id="KW-1185">Reference proteome</keyword>
<dbReference type="InterPro" id="IPR000219">
    <property type="entry name" value="DH_dom"/>
</dbReference>
<dbReference type="CDD" id="cd11973">
    <property type="entry name" value="SH3_ASEF"/>
    <property type="match status" value="1"/>
</dbReference>
<evidence type="ECO:0000256" key="4">
    <source>
        <dbReference type="ARBA" id="ARBA00022658"/>
    </source>
</evidence>
<dbReference type="Bgee" id="ENSOANG00000029848">
    <property type="expression patterns" value="Expressed in ovary and 8 other cell types or tissues"/>
</dbReference>
<protein>
    <recommendedName>
        <fullName evidence="12">Rho guanine nucleotide exchange factor 4</fullName>
    </recommendedName>
</protein>
<feature type="compositionally biased region" description="Basic and acidic residues" evidence="6">
    <location>
        <begin position="1123"/>
        <end position="1145"/>
    </location>
</feature>
<gene>
    <name evidence="10" type="primary">ARHGEF4</name>
</gene>
<dbReference type="PROSITE" id="PS50002">
    <property type="entry name" value="SH3"/>
    <property type="match status" value="1"/>
</dbReference>
<organism evidence="10 11">
    <name type="scientific">Ornithorhynchus anatinus</name>
    <name type="common">Duckbill platypus</name>
    <dbReference type="NCBI Taxonomy" id="9258"/>
    <lineage>
        <taxon>Eukaryota</taxon>
        <taxon>Metazoa</taxon>
        <taxon>Chordata</taxon>
        <taxon>Craniata</taxon>
        <taxon>Vertebrata</taxon>
        <taxon>Euteleostomi</taxon>
        <taxon>Mammalia</taxon>
        <taxon>Monotremata</taxon>
        <taxon>Ornithorhynchidae</taxon>
        <taxon>Ornithorhynchus</taxon>
    </lineage>
</organism>
<evidence type="ECO:0000259" key="8">
    <source>
        <dbReference type="PROSITE" id="PS50003"/>
    </source>
</evidence>
<feature type="region of interest" description="Disordered" evidence="6">
    <location>
        <begin position="1339"/>
        <end position="1367"/>
    </location>
</feature>
<dbReference type="SUPFAM" id="SSF50729">
    <property type="entry name" value="PH domain-like"/>
    <property type="match status" value="1"/>
</dbReference>
<feature type="region of interest" description="Disordered" evidence="6">
    <location>
        <begin position="1599"/>
        <end position="1627"/>
    </location>
</feature>
<dbReference type="SUPFAM" id="SSF48065">
    <property type="entry name" value="DBL homology domain (DH-domain)"/>
    <property type="match status" value="1"/>
</dbReference>
<dbReference type="InterPro" id="IPR011993">
    <property type="entry name" value="PH-like_dom_sf"/>
</dbReference>
<dbReference type="PROSITE" id="PS50003">
    <property type="entry name" value="PH_DOMAIN"/>
    <property type="match status" value="1"/>
</dbReference>
<evidence type="ECO:0008006" key="12">
    <source>
        <dbReference type="Google" id="ProtNLM"/>
    </source>
</evidence>
<evidence type="ECO:0000256" key="2">
    <source>
        <dbReference type="ARBA" id="ARBA00022443"/>
    </source>
</evidence>
<dbReference type="eggNOG" id="KOG3519">
    <property type="taxonomic scope" value="Eukaryota"/>
</dbReference>
<sequence length="2039" mass="228447">MLSIMYFLRSFFKTPEPIEQYTSEGEVENQHSSTPGDQEKHSSSQETEEDYFETQSHQSECLSDVKPELFESASDTESLASDVTGQTCLNLGSLPSPREGACQLSLDIQPDDSVREIHSSVKPSSSVKERSETFPVLKENFCRSECLIVSSESEARTAKTKDSLVGGISNADESTSGEELASEIRPPVGVTELQAAETPGRSKGTSCVCTRAVEAFVKSIRVSSFTLLGSRSESCLSVPLGQSFSSQREKTSESLPNIHLDTDSIHTRRNKEDLAFHQQFSFVPTIDCITKNLNREEYSVAKIRKEPLEFTVEKDLLVLQPCLKSTFHSPPGILRTKAWHSIPENIGTQETRLPENHFRDPQPFRRSCPELRLPQIHSECLSKNLEKFGIRLQKGKKVEGDGSTKILPSKTCPEAPPHQLSHAPISNQGGDINVCSKSELCGLNSEKEAEVLTVKDFQQEESLEYYSKQNKNSTVPALEPASTHLVTQLNHTECPLKQELATHKSFCSIDWPSKDSDFDNKQNHPVDVSIEKELKIHRDTTITIPKDIKLSKSSTNGGLVGENELMGCSRLNLGLNAPETTLKSNRKDIIKEPDESVIKSLSCKNNALKGNAELTAANPVLNKEEKETNTAQSIHLAPTAILKSQETDSMKYSKIKPALIIIAVEQKGLQATRHNTKTAADINQEEKYGKFLKEHVRSPPIGDSELVGPWRGGRVESNDKKWGLQEAAVLVDQNETAITSAIQKSSNMPLQSGEEQTLSIFSSTRGKWCMNANEEDHPQGRIELYSERISAQEENSVNNLYDQPAHLESTGGMESYTINNHSEASPEEVINSMTEARFLANNDEGSSSSLTLPIALETETSSGSSQKNNLTAVICEKNQQSHQKRDFENSLLDNNLPSTGEGSPSPETHLGLILEEAEESEHHMSMPESCPSYSRMGISESNTMFSDNVSSESANSEEMDDNSFHLPGSHSSLYKAVQKQTKASKSSKFLVFSKMTSFRKTKPTAAETPGGQNVPGSKPRVEEPAARKDDEDVGSLPSVDNGSPNLVTPRKESCTSEYSDEEELYEKSGSFNRVSLRRASGAGRIPLEDIDMSSLSPNDTCAVGGGGGLSSTENDDADTPEDLATRRLSSDNNNEYKRIKSPENKKFRTRLALAHKSFSSFFESKILEKENNEHSSKSSTKSEREKAKLRQSSWKAFLKSRETDSPKRPALMSLIAPQELFNSSRSPLQVSSDEARNLAKNEADGQATPRSGGPPGTSPESQRSNGHLESFKDSISPDQRRRSEPAIKCLTSYGTNEQQEIGGSCLGVSHGESWPKSLISPNDQQAFFNQSILYGSPTFDGKDMPCRPLSPKPQSPRPSSQRKSFRYPGRVSAISMISLGNCSNMDSNLEAPERPKTLKPRASHLLSLNSLDNGLQKEDSCPSQTNLNTTSSVSDIPKDEARMKMSLTSPVALDILPLKMHPFSQSAPMGLDCVDWKQRVPFPVITDGALDKTALTDEVGSEEDLYEDFRSSNHHYGHPGGGGEQLAINELISDGSVVYAEALWDHVTMDDQELGFKAGDVIEVMDATNKEWWWGRILDSEGWFPASFVRLRVNQDEPMDDYPTKVEDGKEEDSSSTARRQGMVQSNKDQMRTNVINEIISTEKDYIKHLKDICEGYIKQCRKRADMFTEEQLRTIFGNIEDIYKCQKKFVKALEKKFNKEYPHLSEVGSCFLEYETDFQIYSEYCNNHPNACTELSKLTKVNKYVYFFEACRLLQKMIDISLDGFLLTPVQKICKYPLQLAELLKYTNPQHRDFKDVEAALNAMKNVARLINERKRRLENIDKIAQWQSSIEDWEGEDVLVRSSELIHSGELTKISQPQVKSQQRMFFLFDHQLVFCKKDLLRRDILYYKGRINMDDMEIVDLEDGKDKDFNVSVKNAFKLHCSDTEEIHLFCAKKPEQKQRWLKAFENERKQVQLDQETGFSITEVQKKQAMLNANKQQHTGKPKAVNRPYYDFLMRQKHPTLPTNLPQQQVFMLAEPKRKPSNFWQNISRLTPFRK</sequence>
<dbReference type="PROSITE" id="PS00741">
    <property type="entry name" value="DH_1"/>
    <property type="match status" value="1"/>
</dbReference>
<dbReference type="Gene3D" id="1.20.900.10">
    <property type="entry name" value="Dbl homology (DH) domain"/>
    <property type="match status" value="1"/>
</dbReference>
<evidence type="ECO:0000259" key="9">
    <source>
        <dbReference type="PROSITE" id="PS50010"/>
    </source>
</evidence>
<evidence type="ECO:0000313" key="10">
    <source>
        <dbReference type="Ensembl" id="ENSOANP00000032980.2"/>
    </source>
</evidence>
<feature type="domain" description="SH3" evidence="7">
    <location>
        <begin position="1535"/>
        <end position="1594"/>
    </location>
</feature>
<evidence type="ECO:0000256" key="3">
    <source>
        <dbReference type="ARBA" id="ARBA00022490"/>
    </source>
</evidence>
<feature type="domain" description="DH" evidence="9">
    <location>
        <begin position="1631"/>
        <end position="1815"/>
    </location>
</feature>
<feature type="region of interest" description="Disordered" evidence="6">
    <location>
        <begin position="918"/>
        <end position="962"/>
    </location>
</feature>
<feature type="region of interest" description="Disordered" evidence="6">
    <location>
        <begin position="21"/>
        <end position="57"/>
    </location>
</feature>
<feature type="region of interest" description="Disordered" evidence="6">
    <location>
        <begin position="1000"/>
        <end position="1066"/>
    </location>
</feature>
<proteinExistence type="predicted"/>
<keyword evidence="4" id="KW-0344">Guanine-nucleotide releasing factor</keyword>
<feature type="domain" description="PH" evidence="8">
    <location>
        <begin position="1846"/>
        <end position="1953"/>
    </location>
</feature>
<dbReference type="Pfam" id="PF00621">
    <property type="entry name" value="RhoGEF"/>
    <property type="match status" value="1"/>
</dbReference>
<dbReference type="InterPro" id="IPR001452">
    <property type="entry name" value="SH3_domain"/>
</dbReference>
<feature type="region of interest" description="Disordered" evidence="6">
    <location>
        <begin position="1090"/>
        <end position="1145"/>
    </location>
</feature>
<evidence type="ECO:0000313" key="11">
    <source>
        <dbReference type="Proteomes" id="UP000002279"/>
    </source>
</evidence>
<dbReference type="CDD" id="cd01224">
    <property type="entry name" value="PH_Collybistin_ASEF"/>
    <property type="match status" value="1"/>
</dbReference>
<dbReference type="InterPro" id="IPR001331">
    <property type="entry name" value="GDS_CDC24_CS"/>
</dbReference>
<keyword evidence="3" id="KW-0963">Cytoplasm</keyword>
<evidence type="ECO:0000259" key="7">
    <source>
        <dbReference type="PROSITE" id="PS50002"/>
    </source>
</evidence>
<dbReference type="CDD" id="cd00160">
    <property type="entry name" value="RhoGEF"/>
    <property type="match status" value="1"/>
</dbReference>
<dbReference type="SMART" id="SM00325">
    <property type="entry name" value="RhoGEF"/>
    <property type="match status" value="1"/>
</dbReference>
<reference evidence="10 11" key="1">
    <citation type="journal article" date="2008" name="Nature">
        <title>Genome analysis of the platypus reveals unique signatures of evolution.</title>
        <authorList>
            <person name="Warren W.C."/>
            <person name="Hillier L.W."/>
            <person name="Marshall Graves J.A."/>
            <person name="Birney E."/>
            <person name="Ponting C.P."/>
            <person name="Grutzner F."/>
            <person name="Belov K."/>
            <person name="Miller W."/>
            <person name="Clarke L."/>
            <person name="Chinwalla A.T."/>
            <person name="Yang S.P."/>
            <person name="Heger A."/>
            <person name="Locke D.P."/>
            <person name="Miethke P."/>
            <person name="Waters P.D."/>
            <person name="Veyrunes F."/>
            <person name="Fulton L."/>
            <person name="Fulton B."/>
            <person name="Graves T."/>
            <person name="Wallis J."/>
            <person name="Puente X.S."/>
            <person name="Lopez-Otin C."/>
            <person name="Ordonez G.R."/>
            <person name="Eichler E.E."/>
            <person name="Chen L."/>
            <person name="Cheng Z."/>
            <person name="Deakin J.E."/>
            <person name="Alsop A."/>
            <person name="Thompson K."/>
            <person name="Kirby P."/>
            <person name="Papenfuss A.T."/>
            <person name="Wakefield M.J."/>
            <person name="Olender T."/>
            <person name="Lancet D."/>
            <person name="Huttley G.A."/>
            <person name="Smit A.F."/>
            <person name="Pask A."/>
            <person name="Temple-Smith P."/>
            <person name="Batzer M.A."/>
            <person name="Walker J.A."/>
            <person name="Konkel M.K."/>
            <person name="Harris R.S."/>
            <person name="Whittington C.M."/>
            <person name="Wong E.S."/>
            <person name="Gemmell N.J."/>
            <person name="Buschiazzo E."/>
            <person name="Vargas Jentzsch I.M."/>
            <person name="Merkel A."/>
            <person name="Schmitz J."/>
            <person name="Zemann A."/>
            <person name="Churakov G."/>
            <person name="Kriegs J.O."/>
            <person name="Brosius J."/>
            <person name="Murchison E.P."/>
            <person name="Sachidanandam R."/>
            <person name="Smith C."/>
            <person name="Hannon G.J."/>
            <person name="Tsend-Ayush E."/>
            <person name="McMillan D."/>
            <person name="Attenborough R."/>
            <person name="Rens W."/>
            <person name="Ferguson-Smith M."/>
            <person name="Lefevre C.M."/>
            <person name="Sharp J.A."/>
            <person name="Nicholas K.R."/>
            <person name="Ray D.A."/>
            <person name="Kube M."/>
            <person name="Reinhardt R."/>
            <person name="Pringle T.H."/>
            <person name="Taylor J."/>
            <person name="Jones R.C."/>
            <person name="Nixon B."/>
            <person name="Dacheux J.L."/>
            <person name="Niwa H."/>
            <person name="Sekita Y."/>
            <person name="Huang X."/>
            <person name="Stark A."/>
            <person name="Kheradpour P."/>
            <person name="Kellis M."/>
            <person name="Flicek P."/>
            <person name="Chen Y."/>
            <person name="Webber C."/>
            <person name="Hardison R."/>
            <person name="Nelson J."/>
            <person name="Hallsworth-Pepin K."/>
            <person name="Delehaunty K."/>
            <person name="Markovic C."/>
            <person name="Minx P."/>
            <person name="Feng Y."/>
            <person name="Kremitzki C."/>
            <person name="Mitreva M."/>
            <person name="Glasscock J."/>
            <person name="Wylie T."/>
            <person name="Wohldmann P."/>
            <person name="Thiru P."/>
            <person name="Nhan M.N."/>
            <person name="Pohl C.S."/>
            <person name="Smith S.M."/>
            <person name="Hou S."/>
            <person name="Nefedov M."/>
            <person name="de Jong P.J."/>
            <person name="Renfree M.B."/>
            <person name="Mardis E.R."/>
            <person name="Wilson R.K."/>
        </authorList>
    </citation>
    <scope>NUCLEOTIDE SEQUENCE [LARGE SCALE GENOMIC DNA]</scope>
    <source>
        <strain evidence="10 11">Glennie</strain>
    </source>
</reference>
<dbReference type="Proteomes" id="UP000002279">
    <property type="component" value="Chromosome 1"/>
</dbReference>
<dbReference type="InterPro" id="IPR035899">
    <property type="entry name" value="DBL_dom_sf"/>
</dbReference>
<dbReference type="GO" id="GO:0005737">
    <property type="term" value="C:cytoplasm"/>
    <property type="evidence" value="ECO:0007669"/>
    <property type="project" value="UniProtKB-SubCell"/>
</dbReference>
<feature type="region of interest" description="Disordered" evidence="6">
    <location>
        <begin position="1224"/>
        <end position="1284"/>
    </location>
</feature>
<dbReference type="GeneTree" id="ENSGT00940000160622"/>
<reference evidence="10" key="3">
    <citation type="submission" date="2025-09" db="UniProtKB">
        <authorList>
            <consortium name="Ensembl"/>
        </authorList>
    </citation>
    <scope>IDENTIFICATION</scope>
    <source>
        <strain evidence="10">Glennie</strain>
    </source>
</reference>
<feature type="region of interest" description="Disordered" evidence="6">
    <location>
        <begin position="1164"/>
        <end position="1191"/>
    </location>
</feature>
<feature type="compositionally biased region" description="Polar residues" evidence="6">
    <location>
        <begin position="939"/>
        <end position="954"/>
    </location>
</feature>
<dbReference type="PANTHER" id="PTHR47544">
    <property type="entry name" value="RHO GUANINE NUCLEOTIDE EXCHANGE FACTOR 4"/>
    <property type="match status" value="1"/>
</dbReference>
<dbReference type="InterPro" id="IPR036028">
    <property type="entry name" value="SH3-like_dom_sf"/>
</dbReference>
<feature type="compositionally biased region" description="Polar residues" evidence="6">
    <location>
        <begin position="1421"/>
        <end position="1434"/>
    </location>
</feature>
<dbReference type="InterPro" id="IPR001849">
    <property type="entry name" value="PH_domain"/>
</dbReference>
<dbReference type="Gene3D" id="2.30.30.40">
    <property type="entry name" value="SH3 Domains"/>
    <property type="match status" value="1"/>
</dbReference>
<accession>K7EHH3</accession>
<dbReference type="SMART" id="SM00233">
    <property type="entry name" value="PH"/>
    <property type="match status" value="1"/>
</dbReference>
<dbReference type="FunFam" id="1.20.900.10:FF:000002">
    <property type="entry name" value="Rho guanine nucleotide exchange factor 9"/>
    <property type="match status" value="1"/>
</dbReference>
<dbReference type="SUPFAM" id="SSF50044">
    <property type="entry name" value="SH3-domain"/>
    <property type="match status" value="1"/>
</dbReference>
<comment type="subcellular location">
    <subcellularLocation>
        <location evidence="1">Cytoplasm</location>
    </subcellularLocation>
</comment>
<dbReference type="FunFam" id="2.30.29.30:FF:000015">
    <property type="entry name" value="Rho guanine nucleotide exchange factor 9"/>
    <property type="match status" value="1"/>
</dbReference>
<dbReference type="Gene3D" id="2.30.29.30">
    <property type="entry name" value="Pleckstrin-homology domain (PH domain)/Phosphotyrosine-binding domain (PTB)"/>
    <property type="match status" value="1"/>
</dbReference>
<dbReference type="HOGENOM" id="CLU_293366_0_0_1"/>
<feature type="compositionally biased region" description="Basic and acidic residues" evidence="6">
    <location>
        <begin position="1165"/>
        <end position="1188"/>
    </location>
</feature>
<dbReference type="Pfam" id="PF00018">
    <property type="entry name" value="SH3_1"/>
    <property type="match status" value="1"/>
</dbReference>
<feature type="region of interest" description="Disordered" evidence="6">
    <location>
        <begin position="1414"/>
        <end position="1434"/>
    </location>
</feature>
<dbReference type="PROSITE" id="PS50010">
    <property type="entry name" value="DH_2"/>
    <property type="match status" value="1"/>
</dbReference>
<name>K7EHH3_ORNAN</name>
<dbReference type="Ensembl" id="ENSOANT00000042227.2">
    <property type="protein sequence ID" value="ENSOANP00000032980.2"/>
    <property type="gene ID" value="ENSOANG00000029848.2"/>
</dbReference>
<reference evidence="10" key="2">
    <citation type="submission" date="2025-08" db="UniProtKB">
        <authorList>
            <consortium name="Ensembl"/>
        </authorList>
    </citation>
    <scope>IDENTIFICATION</scope>
    <source>
        <strain evidence="10">Glennie</strain>
    </source>
</reference>
<evidence type="ECO:0000256" key="5">
    <source>
        <dbReference type="PROSITE-ProRule" id="PRU00192"/>
    </source>
</evidence>
<dbReference type="PANTHER" id="PTHR47544:SF2">
    <property type="entry name" value="RHO GUANINE NUCLEOTIDE EXCHANGE FACTOR 4"/>
    <property type="match status" value="1"/>
</dbReference>
<dbReference type="SMART" id="SM00326">
    <property type="entry name" value="SH3"/>
    <property type="match status" value="1"/>
</dbReference>
<feature type="compositionally biased region" description="Basic and acidic residues" evidence="6">
    <location>
        <begin position="1233"/>
        <end position="1243"/>
    </location>
</feature>
<dbReference type="GO" id="GO:0035556">
    <property type="term" value="P:intracellular signal transduction"/>
    <property type="evidence" value="ECO:0007669"/>
    <property type="project" value="InterPro"/>
</dbReference>
<feature type="compositionally biased region" description="Polar residues" evidence="6">
    <location>
        <begin position="1615"/>
        <end position="1627"/>
    </location>
</feature>